<dbReference type="Gene3D" id="1.10.357.10">
    <property type="entry name" value="Tetracycline Repressor, domain 2"/>
    <property type="match status" value="1"/>
</dbReference>
<protein>
    <submittedName>
        <fullName evidence="6">TetR/AcrR family transcriptional regulator</fullName>
    </submittedName>
</protein>
<evidence type="ECO:0000256" key="2">
    <source>
        <dbReference type="ARBA" id="ARBA00023125"/>
    </source>
</evidence>
<accession>A0ABW2ADR8</accession>
<dbReference type="EMBL" id="JBHSWH010000001">
    <property type="protein sequence ID" value="MFC6704779.1"/>
    <property type="molecule type" value="Genomic_DNA"/>
</dbReference>
<evidence type="ECO:0000256" key="1">
    <source>
        <dbReference type="ARBA" id="ARBA00023015"/>
    </source>
</evidence>
<evidence type="ECO:0000256" key="4">
    <source>
        <dbReference type="PROSITE-ProRule" id="PRU00335"/>
    </source>
</evidence>
<dbReference type="InterPro" id="IPR001647">
    <property type="entry name" value="HTH_TetR"/>
</dbReference>
<dbReference type="InterPro" id="IPR025996">
    <property type="entry name" value="MT1864/Rv1816-like_C"/>
</dbReference>
<dbReference type="PROSITE" id="PS50977">
    <property type="entry name" value="HTH_TETR_2"/>
    <property type="match status" value="1"/>
</dbReference>
<gene>
    <name evidence="6" type="ORF">ACFQDH_05755</name>
</gene>
<reference evidence="7" key="1">
    <citation type="journal article" date="2019" name="Int. J. Syst. Evol. Microbiol.">
        <title>The Global Catalogue of Microorganisms (GCM) 10K type strain sequencing project: providing services to taxonomists for standard genome sequencing and annotation.</title>
        <authorList>
            <consortium name="The Broad Institute Genomics Platform"/>
            <consortium name="The Broad Institute Genome Sequencing Center for Infectious Disease"/>
            <person name="Wu L."/>
            <person name="Ma J."/>
        </authorList>
    </citation>
    <scope>NUCLEOTIDE SEQUENCE [LARGE SCALE GENOMIC DNA]</scope>
    <source>
        <strain evidence="7">CCUG 58127</strain>
    </source>
</reference>
<keyword evidence="1" id="KW-0805">Transcription regulation</keyword>
<dbReference type="PANTHER" id="PTHR30055">
    <property type="entry name" value="HTH-TYPE TRANSCRIPTIONAL REGULATOR RUTR"/>
    <property type="match status" value="1"/>
</dbReference>
<evidence type="ECO:0000313" key="6">
    <source>
        <dbReference type="EMBL" id="MFC6704779.1"/>
    </source>
</evidence>
<organism evidence="6 7">
    <name type="scientific">Flexivirga alba</name>
    <dbReference type="NCBI Taxonomy" id="702742"/>
    <lineage>
        <taxon>Bacteria</taxon>
        <taxon>Bacillati</taxon>
        <taxon>Actinomycetota</taxon>
        <taxon>Actinomycetes</taxon>
        <taxon>Micrococcales</taxon>
        <taxon>Dermacoccaceae</taxon>
        <taxon>Flexivirga</taxon>
    </lineage>
</organism>
<dbReference type="PANTHER" id="PTHR30055:SF234">
    <property type="entry name" value="HTH-TYPE TRANSCRIPTIONAL REGULATOR BETI"/>
    <property type="match status" value="1"/>
</dbReference>
<dbReference type="Pfam" id="PF13305">
    <property type="entry name" value="TetR_C_33"/>
    <property type="match status" value="1"/>
</dbReference>
<proteinExistence type="predicted"/>
<dbReference type="Proteomes" id="UP001596298">
    <property type="component" value="Unassembled WGS sequence"/>
</dbReference>
<dbReference type="SUPFAM" id="SSF46689">
    <property type="entry name" value="Homeodomain-like"/>
    <property type="match status" value="1"/>
</dbReference>
<keyword evidence="2 4" id="KW-0238">DNA-binding</keyword>
<comment type="caution">
    <text evidence="6">The sequence shown here is derived from an EMBL/GenBank/DDBJ whole genome shotgun (WGS) entry which is preliminary data.</text>
</comment>
<keyword evidence="3" id="KW-0804">Transcription</keyword>
<dbReference type="InterPro" id="IPR050109">
    <property type="entry name" value="HTH-type_TetR-like_transc_reg"/>
</dbReference>
<dbReference type="RefSeq" id="WP_382399321.1">
    <property type="nucleotide sequence ID" value="NZ_JBHSWH010000001.1"/>
</dbReference>
<evidence type="ECO:0000259" key="5">
    <source>
        <dbReference type="PROSITE" id="PS50977"/>
    </source>
</evidence>
<keyword evidence="7" id="KW-1185">Reference proteome</keyword>
<feature type="domain" description="HTH tetR-type" evidence="5">
    <location>
        <begin position="18"/>
        <end position="79"/>
    </location>
</feature>
<name>A0ABW2ADR8_9MICO</name>
<dbReference type="InterPro" id="IPR009057">
    <property type="entry name" value="Homeodomain-like_sf"/>
</dbReference>
<dbReference type="SUPFAM" id="SSF48498">
    <property type="entry name" value="Tetracyclin repressor-like, C-terminal domain"/>
    <property type="match status" value="1"/>
</dbReference>
<dbReference type="InterPro" id="IPR036271">
    <property type="entry name" value="Tet_transcr_reg_TetR-rel_C_sf"/>
</dbReference>
<sequence>MTQKQAGRRAVAPRGEGTRLREEILDATIALVEELDDPWQLSLRAVARKVGITATSIYLHFESLEALLLAAKHRMWQQFGEDMVAAAEASDGTPYEKVLAFGRAYVTYANEHPGAFRTLFTKAWKLPVDDGMTFAGEAQFALLAQVLHSVSGSAEEAHLRAVQLWCGIHGLVVLRQPMSQFPWPDVDEQLVSLARAWTTPSPHR</sequence>
<evidence type="ECO:0000256" key="3">
    <source>
        <dbReference type="ARBA" id="ARBA00023163"/>
    </source>
</evidence>
<dbReference type="Pfam" id="PF00440">
    <property type="entry name" value="TetR_N"/>
    <property type="match status" value="1"/>
</dbReference>
<feature type="DNA-binding region" description="H-T-H motif" evidence="4">
    <location>
        <begin position="42"/>
        <end position="61"/>
    </location>
</feature>
<evidence type="ECO:0000313" key="7">
    <source>
        <dbReference type="Proteomes" id="UP001596298"/>
    </source>
</evidence>